<protein>
    <recommendedName>
        <fullName evidence="9">Gap junction protein</fullName>
    </recommendedName>
</protein>
<evidence type="ECO:0000256" key="7">
    <source>
        <dbReference type="ARBA" id="ARBA00022989"/>
    </source>
</evidence>
<dbReference type="InterPro" id="IPR000500">
    <property type="entry name" value="Connexin"/>
</dbReference>
<keyword evidence="3" id="KW-1003">Cell membrane</keyword>
<evidence type="ECO:0000259" key="12">
    <source>
        <dbReference type="SMART" id="SM01089"/>
    </source>
</evidence>
<evidence type="ECO:0000256" key="2">
    <source>
        <dbReference type="ARBA" id="ARBA00004651"/>
    </source>
</evidence>
<proteinExistence type="inferred from homology"/>
<keyword evidence="14" id="KW-1185">Reference proteome</keyword>
<comment type="function">
    <text evidence="9">One gap junction consists of a cluster of closely packed pairs of transmembrane channels, the connexons, through which materials of low MW diffuse from one cell to a neighboring cell.</text>
</comment>
<feature type="compositionally biased region" description="Basic and acidic residues" evidence="10">
    <location>
        <begin position="175"/>
        <end position="190"/>
    </location>
</feature>
<keyword evidence="6" id="KW-0965">Cell junction</keyword>
<dbReference type="GO" id="GO:0007267">
    <property type="term" value="P:cell-cell signaling"/>
    <property type="evidence" value="ECO:0007669"/>
    <property type="project" value="TreeGrafter"/>
</dbReference>
<comment type="similarity">
    <text evidence="9">Belongs to the connexin family.</text>
</comment>
<feature type="compositionally biased region" description="Basic and acidic residues" evidence="10">
    <location>
        <begin position="244"/>
        <end position="256"/>
    </location>
</feature>
<dbReference type="PRINTS" id="PR00206">
    <property type="entry name" value="CONNEXIN"/>
</dbReference>
<dbReference type="EMBL" id="JANIIK010000119">
    <property type="protein sequence ID" value="KAJ3584340.1"/>
    <property type="molecule type" value="Genomic_DNA"/>
</dbReference>
<dbReference type="SMART" id="SM01089">
    <property type="entry name" value="Connexin_CCC"/>
    <property type="match status" value="1"/>
</dbReference>
<gene>
    <name evidence="13" type="ORF">NHX12_014835</name>
</gene>
<evidence type="ECO:0000256" key="5">
    <source>
        <dbReference type="ARBA" id="ARBA00022868"/>
    </source>
</evidence>
<dbReference type="PANTHER" id="PTHR11984">
    <property type="entry name" value="CONNEXIN"/>
    <property type="match status" value="1"/>
</dbReference>
<evidence type="ECO:0000256" key="6">
    <source>
        <dbReference type="ARBA" id="ARBA00022949"/>
    </source>
</evidence>
<evidence type="ECO:0000256" key="8">
    <source>
        <dbReference type="ARBA" id="ARBA00023136"/>
    </source>
</evidence>
<keyword evidence="4 9" id="KW-0812">Transmembrane</keyword>
<comment type="caution">
    <text evidence="13">The sequence shown here is derived from an EMBL/GenBank/DDBJ whole genome shotgun (WGS) entry which is preliminary data.</text>
</comment>
<dbReference type="OrthoDB" id="8875898at2759"/>
<dbReference type="InterPro" id="IPR038359">
    <property type="entry name" value="Connexin_N_sf"/>
</dbReference>
<comment type="subunit">
    <text evidence="9">A connexon is composed of a hexamer of connexins.</text>
</comment>
<dbReference type="GO" id="GO:0005243">
    <property type="term" value="F:gap junction channel activity"/>
    <property type="evidence" value="ECO:0007669"/>
    <property type="project" value="TreeGrafter"/>
</dbReference>
<reference evidence="13" key="1">
    <citation type="submission" date="2022-07" db="EMBL/GenBank/DDBJ databases">
        <title>Chromosome-level genome of Muraenolepis orangiensis.</title>
        <authorList>
            <person name="Kim J."/>
        </authorList>
    </citation>
    <scope>NUCLEOTIDE SEQUENCE</scope>
    <source>
        <strain evidence="13">KU_S4_2022</strain>
        <tissue evidence="13">Muscle</tissue>
    </source>
</reference>
<accession>A0A9Q0D9B5</accession>
<dbReference type="AlphaFoldDB" id="A0A9Q0D9B5"/>
<keyword evidence="5 9" id="KW-0303">Gap junction</keyword>
<dbReference type="InterPro" id="IPR017990">
    <property type="entry name" value="Connexin_CS"/>
</dbReference>
<keyword evidence="7 11" id="KW-1133">Transmembrane helix</keyword>
<evidence type="ECO:0000256" key="3">
    <source>
        <dbReference type="ARBA" id="ARBA00022475"/>
    </source>
</evidence>
<evidence type="ECO:0000313" key="14">
    <source>
        <dbReference type="Proteomes" id="UP001148018"/>
    </source>
</evidence>
<dbReference type="Proteomes" id="UP001148018">
    <property type="component" value="Unassembled WGS sequence"/>
</dbReference>
<dbReference type="Pfam" id="PF00029">
    <property type="entry name" value="Connexin"/>
    <property type="match status" value="1"/>
</dbReference>
<evidence type="ECO:0000256" key="9">
    <source>
        <dbReference type="RuleBase" id="RU000630"/>
    </source>
</evidence>
<evidence type="ECO:0000256" key="10">
    <source>
        <dbReference type="SAM" id="MobiDB-lite"/>
    </source>
</evidence>
<feature type="transmembrane region" description="Helical" evidence="11">
    <location>
        <begin position="101"/>
        <end position="126"/>
    </location>
</feature>
<dbReference type="PROSITE" id="PS00408">
    <property type="entry name" value="CONNEXINS_2"/>
    <property type="match status" value="1"/>
</dbReference>
<dbReference type="InterPro" id="IPR019570">
    <property type="entry name" value="Connexin_CCC"/>
</dbReference>
<feature type="compositionally biased region" description="Basic and acidic residues" evidence="10">
    <location>
        <begin position="220"/>
        <end position="230"/>
    </location>
</feature>
<evidence type="ECO:0000256" key="1">
    <source>
        <dbReference type="ARBA" id="ARBA00004610"/>
    </source>
</evidence>
<keyword evidence="8 11" id="KW-0472">Membrane</keyword>
<dbReference type="PANTHER" id="PTHR11984:SF117">
    <property type="entry name" value="GAP JUNCTION PROTEIN"/>
    <property type="match status" value="1"/>
</dbReference>
<sequence>MCNLSVYPLGLVSPPGFFSSWFPVSPPSDQKKHDGRRQIQRDGLMKVYACQLLSRSAFEVAFMYGQYVLYGFQVAPTYVCTRKPCPHTVDCFVSRPTEKTIFLLVMYVVSFLCLLLTLLEMVHLGVGGIRDTFRRRASARAPRPPPPPPRHPGAPLPATAAPPGYHAAVKRHTRPKEEAGPPADSGRESPEAEGGGGSELDRLRCHIKRAQRQLDLLCQLEERSPSRGSEDPAATEQNRQNLAQEKRGESGDKGDI</sequence>
<name>A0A9Q0D9B5_9TELE</name>
<feature type="region of interest" description="Disordered" evidence="10">
    <location>
        <begin position="135"/>
        <end position="204"/>
    </location>
</feature>
<evidence type="ECO:0000256" key="11">
    <source>
        <dbReference type="SAM" id="Phobius"/>
    </source>
</evidence>
<dbReference type="InterPro" id="IPR013092">
    <property type="entry name" value="Connexin_N"/>
</dbReference>
<evidence type="ECO:0000256" key="4">
    <source>
        <dbReference type="ARBA" id="ARBA00022692"/>
    </source>
</evidence>
<comment type="subcellular location">
    <subcellularLocation>
        <location evidence="1">Cell junction</location>
        <location evidence="1">Gap junction</location>
    </subcellularLocation>
    <subcellularLocation>
        <location evidence="2 9">Cell membrane</location>
        <topology evidence="2 9">Multi-pass membrane protein</topology>
    </subcellularLocation>
</comment>
<feature type="compositionally biased region" description="Pro residues" evidence="10">
    <location>
        <begin position="142"/>
        <end position="155"/>
    </location>
</feature>
<dbReference type="GO" id="GO:0005922">
    <property type="term" value="C:connexin complex"/>
    <property type="evidence" value="ECO:0007669"/>
    <property type="project" value="InterPro"/>
</dbReference>
<feature type="region of interest" description="Disordered" evidence="10">
    <location>
        <begin position="218"/>
        <end position="256"/>
    </location>
</feature>
<organism evidence="13 14">
    <name type="scientific">Muraenolepis orangiensis</name>
    <name type="common">Patagonian moray cod</name>
    <dbReference type="NCBI Taxonomy" id="630683"/>
    <lineage>
        <taxon>Eukaryota</taxon>
        <taxon>Metazoa</taxon>
        <taxon>Chordata</taxon>
        <taxon>Craniata</taxon>
        <taxon>Vertebrata</taxon>
        <taxon>Euteleostomi</taxon>
        <taxon>Actinopterygii</taxon>
        <taxon>Neopterygii</taxon>
        <taxon>Teleostei</taxon>
        <taxon>Neoteleostei</taxon>
        <taxon>Acanthomorphata</taxon>
        <taxon>Zeiogadaria</taxon>
        <taxon>Gadariae</taxon>
        <taxon>Gadiformes</taxon>
        <taxon>Muraenolepidoidei</taxon>
        <taxon>Muraenolepididae</taxon>
        <taxon>Muraenolepis</taxon>
    </lineage>
</organism>
<evidence type="ECO:0000313" key="13">
    <source>
        <dbReference type="EMBL" id="KAJ3584340.1"/>
    </source>
</evidence>
<dbReference type="Gene3D" id="1.20.1440.80">
    <property type="entry name" value="Gap junction channel protein cysteine-rich domain"/>
    <property type="match status" value="1"/>
</dbReference>
<feature type="domain" description="Connexin cysteine-rich" evidence="12">
    <location>
        <begin position="58"/>
        <end position="124"/>
    </location>
</feature>